<keyword evidence="5 14" id="KW-0812">Transmembrane</keyword>
<evidence type="ECO:0000256" key="5">
    <source>
        <dbReference type="ARBA" id="ARBA00022692"/>
    </source>
</evidence>
<protein>
    <submittedName>
        <fullName evidence="15">High affinity choline transporter 1</fullName>
    </submittedName>
</protein>
<dbReference type="Gene3D" id="1.20.1730.10">
    <property type="entry name" value="Sodium/glucose cotransporter"/>
    <property type="match status" value="1"/>
</dbReference>
<evidence type="ECO:0000256" key="8">
    <source>
        <dbReference type="ARBA" id="ARBA00023053"/>
    </source>
</evidence>
<evidence type="ECO:0000256" key="9">
    <source>
        <dbReference type="ARBA" id="ARBA00023065"/>
    </source>
</evidence>
<feature type="region of interest" description="Disordered" evidence="13">
    <location>
        <begin position="630"/>
        <end position="670"/>
    </location>
</feature>
<dbReference type="GO" id="GO:0015293">
    <property type="term" value="F:symporter activity"/>
    <property type="evidence" value="ECO:0007669"/>
    <property type="project" value="UniProtKB-KW"/>
</dbReference>
<evidence type="ECO:0000256" key="1">
    <source>
        <dbReference type="ARBA" id="ARBA00004651"/>
    </source>
</evidence>
<feature type="transmembrane region" description="Helical" evidence="14">
    <location>
        <begin position="56"/>
        <end position="74"/>
    </location>
</feature>
<dbReference type="InterPro" id="IPR038377">
    <property type="entry name" value="Na/Glc_symporter_sf"/>
</dbReference>
<keyword evidence="8" id="KW-0915">Sodium</keyword>
<evidence type="ECO:0000256" key="4">
    <source>
        <dbReference type="ARBA" id="ARBA00022475"/>
    </source>
</evidence>
<comment type="similarity">
    <text evidence="2 12">Belongs to the sodium:solute symporter (SSF) (TC 2.A.21) family.</text>
</comment>
<dbReference type="Pfam" id="PF00474">
    <property type="entry name" value="SSF"/>
    <property type="match status" value="1"/>
</dbReference>
<evidence type="ECO:0000256" key="11">
    <source>
        <dbReference type="ARBA" id="ARBA00023201"/>
    </source>
</evidence>
<feature type="transmembrane region" description="Helical" evidence="14">
    <location>
        <begin position="202"/>
        <end position="220"/>
    </location>
</feature>
<evidence type="ECO:0000313" key="16">
    <source>
        <dbReference type="Proteomes" id="UP000247409"/>
    </source>
</evidence>
<organism evidence="15 16">
    <name type="scientific">Gracilariopsis chorda</name>
    <dbReference type="NCBI Taxonomy" id="448386"/>
    <lineage>
        <taxon>Eukaryota</taxon>
        <taxon>Rhodophyta</taxon>
        <taxon>Florideophyceae</taxon>
        <taxon>Rhodymeniophycidae</taxon>
        <taxon>Gracilariales</taxon>
        <taxon>Gracilariaceae</taxon>
        <taxon>Gracilariopsis</taxon>
    </lineage>
</organism>
<evidence type="ECO:0000256" key="13">
    <source>
        <dbReference type="SAM" id="MobiDB-lite"/>
    </source>
</evidence>
<dbReference type="InterPro" id="IPR050277">
    <property type="entry name" value="Sodium:Solute_Symporter"/>
</dbReference>
<evidence type="ECO:0000256" key="10">
    <source>
        <dbReference type="ARBA" id="ARBA00023136"/>
    </source>
</evidence>
<evidence type="ECO:0000256" key="12">
    <source>
        <dbReference type="RuleBase" id="RU362091"/>
    </source>
</evidence>
<evidence type="ECO:0000256" key="7">
    <source>
        <dbReference type="ARBA" id="ARBA00022989"/>
    </source>
</evidence>
<feature type="transmembrane region" description="Helical" evidence="14">
    <location>
        <begin position="457"/>
        <end position="480"/>
    </location>
</feature>
<evidence type="ECO:0000256" key="3">
    <source>
        <dbReference type="ARBA" id="ARBA00022448"/>
    </source>
</evidence>
<feature type="transmembrane region" description="Helical" evidence="14">
    <location>
        <begin position="486"/>
        <end position="508"/>
    </location>
</feature>
<feature type="transmembrane region" description="Helical" evidence="14">
    <location>
        <begin position="176"/>
        <end position="195"/>
    </location>
</feature>
<evidence type="ECO:0000313" key="15">
    <source>
        <dbReference type="EMBL" id="PXF41708.1"/>
    </source>
</evidence>
<feature type="compositionally biased region" description="Polar residues" evidence="13">
    <location>
        <begin position="653"/>
        <end position="663"/>
    </location>
</feature>
<keyword evidence="11" id="KW-0739">Sodium transport</keyword>
<feature type="transmembrane region" description="Helical" evidence="14">
    <location>
        <begin position="27"/>
        <end position="49"/>
    </location>
</feature>
<proteinExistence type="inferred from homology"/>
<keyword evidence="3" id="KW-0813">Transport</keyword>
<feature type="transmembrane region" description="Helical" evidence="14">
    <location>
        <begin position="94"/>
        <end position="116"/>
    </location>
</feature>
<keyword evidence="9" id="KW-0406">Ion transport</keyword>
<dbReference type="PANTHER" id="PTHR48086">
    <property type="entry name" value="SODIUM/PROLINE SYMPORTER-RELATED"/>
    <property type="match status" value="1"/>
</dbReference>
<accession>A0A2V3II44</accession>
<sequence length="670" mass="71483">MPPESCCQEHVCNISCPQPVPSPPKGFGIAVLVSIALSFLVGITTFLCVKGRADNFFVAGRSLSLPVVAITLASQSLDSNALLSNANFSFKFHFYDGAVIPIGLSLSLFLNALFFASKINREQLLTLPDLFAKTYGRTMEVLVSLATIVSFLFLLAGNLVGLASILTYTLKLEPVTAVWIATFAVWAYTATGGLFSVAYTDLVQSAIGWVGCVACAFWFIRNVSPGAPEPSRGFPGYIYPDALGDAGICDAYGGVSCIFNSSLCCFRASNITDNGAFPLGDQAVFAKQMFSHTALSPFPNALLWNWATIVILGFGNLAALDFQARCMASRTPRVAKLGCIIGGCLTLIVGIPFSYLGAITRVFFGPDSVHASFNADSCNTLLGLPSCAEWLPDEQAFLHLLTRKAPAILGGWCLIGLVAASMSTSDGAILAMGTVFSRNLLRQLSPLFPHALRRERLLLLARLSTLLFAVAAGAIASFSASITGTLLIVAFDVVLATVIAPMFGCFYAHKPSARAALLSFGTGAIVRIVLQFVLHRDGSFLLPYSAKEFLNYGMAASLKEPLFVDNAADRMWDPTQESCAQEPFRDYSGVDSLTSFAASVIVFVAVQFIERYTGSLFCFPGDSPCEIEGSCEDNTESGEKIGLDESCERESGSNDMDTPSPGTGTIAGRV</sequence>
<comment type="subcellular location">
    <subcellularLocation>
        <location evidence="1">Cell membrane</location>
        <topology evidence="1">Multi-pass membrane protein</topology>
    </subcellularLocation>
</comment>
<evidence type="ECO:0000256" key="14">
    <source>
        <dbReference type="SAM" id="Phobius"/>
    </source>
</evidence>
<dbReference type="OrthoDB" id="6132759at2759"/>
<comment type="caution">
    <text evidence="15">The sequence shown here is derived from an EMBL/GenBank/DDBJ whole genome shotgun (WGS) entry which is preliminary data.</text>
</comment>
<dbReference type="EMBL" id="NBIV01000201">
    <property type="protein sequence ID" value="PXF41708.1"/>
    <property type="molecule type" value="Genomic_DNA"/>
</dbReference>
<feature type="transmembrane region" description="Helical" evidence="14">
    <location>
        <begin position="303"/>
        <end position="322"/>
    </location>
</feature>
<dbReference type="Proteomes" id="UP000247409">
    <property type="component" value="Unassembled WGS sequence"/>
</dbReference>
<feature type="transmembrane region" description="Helical" evidence="14">
    <location>
        <begin position="515"/>
        <end position="534"/>
    </location>
</feature>
<keyword evidence="4" id="KW-1003">Cell membrane</keyword>
<dbReference type="PANTHER" id="PTHR48086:SF3">
    <property type="entry name" value="SODIUM_PROLINE SYMPORTER"/>
    <property type="match status" value="1"/>
</dbReference>
<reference evidence="15 16" key="1">
    <citation type="journal article" date="2018" name="Mol. Biol. Evol.">
        <title>Analysis of the draft genome of the red seaweed Gracilariopsis chorda provides insights into genome size evolution in Rhodophyta.</title>
        <authorList>
            <person name="Lee J."/>
            <person name="Yang E.C."/>
            <person name="Graf L."/>
            <person name="Yang J.H."/>
            <person name="Qiu H."/>
            <person name="Zel Zion U."/>
            <person name="Chan C.X."/>
            <person name="Stephens T.G."/>
            <person name="Weber A.P.M."/>
            <person name="Boo G.H."/>
            <person name="Boo S.M."/>
            <person name="Kim K.M."/>
            <person name="Shin Y."/>
            <person name="Jung M."/>
            <person name="Lee S.J."/>
            <person name="Yim H.S."/>
            <person name="Lee J.H."/>
            <person name="Bhattacharya D."/>
            <person name="Yoon H.S."/>
        </authorList>
    </citation>
    <scope>NUCLEOTIDE SEQUENCE [LARGE SCALE GENOMIC DNA]</scope>
    <source>
        <strain evidence="15 16">SKKU-2015</strain>
        <tissue evidence="15">Whole body</tissue>
    </source>
</reference>
<dbReference type="PROSITE" id="PS50283">
    <property type="entry name" value="NA_SOLUT_SYMP_3"/>
    <property type="match status" value="1"/>
</dbReference>
<keyword evidence="6" id="KW-0769">Symport</keyword>
<dbReference type="GO" id="GO:0005886">
    <property type="term" value="C:plasma membrane"/>
    <property type="evidence" value="ECO:0007669"/>
    <property type="project" value="UniProtKB-SubCell"/>
</dbReference>
<dbReference type="GO" id="GO:0006814">
    <property type="term" value="P:sodium ion transport"/>
    <property type="evidence" value="ECO:0007669"/>
    <property type="project" value="UniProtKB-KW"/>
</dbReference>
<dbReference type="InterPro" id="IPR001734">
    <property type="entry name" value="Na/solute_symporter"/>
</dbReference>
<feature type="transmembrane region" description="Helical" evidence="14">
    <location>
        <begin position="141"/>
        <end position="170"/>
    </location>
</feature>
<keyword evidence="7 14" id="KW-1133">Transmembrane helix</keyword>
<dbReference type="AlphaFoldDB" id="A0A2V3II44"/>
<feature type="transmembrane region" description="Helical" evidence="14">
    <location>
        <begin position="334"/>
        <end position="356"/>
    </location>
</feature>
<feature type="transmembrane region" description="Helical" evidence="14">
    <location>
        <begin position="407"/>
        <end position="436"/>
    </location>
</feature>
<dbReference type="STRING" id="448386.A0A2V3II44"/>
<evidence type="ECO:0000256" key="2">
    <source>
        <dbReference type="ARBA" id="ARBA00006434"/>
    </source>
</evidence>
<name>A0A2V3II44_9FLOR</name>
<evidence type="ECO:0000256" key="6">
    <source>
        <dbReference type="ARBA" id="ARBA00022847"/>
    </source>
</evidence>
<keyword evidence="16" id="KW-1185">Reference proteome</keyword>
<keyword evidence="10 14" id="KW-0472">Membrane</keyword>
<feature type="compositionally biased region" description="Basic and acidic residues" evidence="13">
    <location>
        <begin position="637"/>
        <end position="652"/>
    </location>
</feature>
<gene>
    <name evidence="15" type="ORF">BWQ96_08570</name>
</gene>